<dbReference type="EMBL" id="OFSM01000001">
    <property type="protein sequence ID" value="SOY27451.1"/>
    <property type="molecule type" value="Genomic_DNA"/>
</dbReference>
<gene>
    <name evidence="2" type="ORF">AMURIS_00155</name>
</gene>
<evidence type="ECO:0000313" key="2">
    <source>
        <dbReference type="EMBL" id="SOY27451.1"/>
    </source>
</evidence>
<feature type="transmembrane region" description="Helical" evidence="1">
    <location>
        <begin position="172"/>
        <end position="189"/>
    </location>
</feature>
<dbReference type="RefSeq" id="WP_103237581.1">
    <property type="nucleotide sequence ID" value="NZ_CANRXC010000036.1"/>
</dbReference>
<dbReference type="Pfam" id="PF01944">
    <property type="entry name" value="SpoIIM"/>
    <property type="match status" value="1"/>
</dbReference>
<evidence type="ECO:0008006" key="4">
    <source>
        <dbReference type="Google" id="ProtNLM"/>
    </source>
</evidence>
<accession>A0A2K4ZAI1</accession>
<evidence type="ECO:0000256" key="1">
    <source>
        <dbReference type="SAM" id="Phobius"/>
    </source>
</evidence>
<dbReference type="AlphaFoldDB" id="A0A2K4ZAI1"/>
<keyword evidence="1" id="KW-0812">Transmembrane</keyword>
<organism evidence="2 3">
    <name type="scientific">Acetatifactor muris</name>
    <dbReference type="NCBI Taxonomy" id="879566"/>
    <lineage>
        <taxon>Bacteria</taxon>
        <taxon>Bacillati</taxon>
        <taxon>Bacillota</taxon>
        <taxon>Clostridia</taxon>
        <taxon>Lachnospirales</taxon>
        <taxon>Lachnospiraceae</taxon>
        <taxon>Acetatifactor</taxon>
    </lineage>
</organism>
<protein>
    <recommendedName>
        <fullName evidence="4">Stage II sporulation protein M</fullName>
    </recommendedName>
</protein>
<proteinExistence type="predicted"/>
<keyword evidence="1" id="KW-0472">Membrane</keyword>
<dbReference type="OrthoDB" id="2050362at2"/>
<dbReference type="Proteomes" id="UP000236311">
    <property type="component" value="Unassembled WGS sequence"/>
</dbReference>
<name>A0A2K4ZAI1_9FIRM</name>
<sequence length="201" mass="22132">MRVQLSGRRFLSGERTFLTFFVVGLVAGMFIVNIGKSILLGDTGLFNEHTLYQMKDMSLDGNALFCYVFRKRIGRLLILAVISTTYLGMAACMGAALWYGMSAGAFLTALALRYGLKGILLALVSIFPQYLLYVPAVLAMLPWCRELFRGIYVRGDFSAGDKGFLLKKAGRLAGILAAVITGCLLEGYINPWLVLGFLKIF</sequence>
<evidence type="ECO:0000313" key="3">
    <source>
        <dbReference type="Proteomes" id="UP000236311"/>
    </source>
</evidence>
<keyword evidence="3" id="KW-1185">Reference proteome</keyword>
<keyword evidence="1" id="KW-1133">Transmembrane helix</keyword>
<feature type="transmembrane region" description="Helical" evidence="1">
    <location>
        <begin position="119"/>
        <end position="144"/>
    </location>
</feature>
<dbReference type="InterPro" id="IPR002798">
    <property type="entry name" value="SpoIIM-like"/>
</dbReference>
<reference evidence="2 3" key="1">
    <citation type="submission" date="2018-01" db="EMBL/GenBank/DDBJ databases">
        <authorList>
            <person name="Gaut B.S."/>
            <person name="Morton B.R."/>
            <person name="Clegg M.T."/>
            <person name="Duvall M.R."/>
        </authorList>
    </citation>
    <scope>NUCLEOTIDE SEQUENCE [LARGE SCALE GENOMIC DNA]</scope>
    <source>
        <strain evidence="2">GP69</strain>
    </source>
</reference>
<feature type="transmembrane region" description="Helical" evidence="1">
    <location>
        <begin position="76"/>
        <end position="99"/>
    </location>
</feature>
<feature type="transmembrane region" description="Helical" evidence="1">
    <location>
        <begin position="16"/>
        <end position="35"/>
    </location>
</feature>